<gene>
    <name evidence="4" type="ORF">N0V87_003697</name>
</gene>
<dbReference type="InterPro" id="IPR001841">
    <property type="entry name" value="Znf_RING"/>
</dbReference>
<evidence type="ECO:0000256" key="1">
    <source>
        <dbReference type="PROSITE-ProRule" id="PRU00175"/>
    </source>
</evidence>
<feature type="transmembrane region" description="Helical" evidence="2">
    <location>
        <begin position="251"/>
        <end position="273"/>
    </location>
</feature>
<keyword evidence="2" id="KW-1133">Transmembrane helix</keyword>
<sequence>MSLINISNAVLEHFTGLPSKDSFLKKCVVPAKDDDKFNNNRCVRCWGEYTKDHPGVKISPCGHVFGRDCLKDVVDGPTGDLCPYCRVKLFRRMPTTQDILGVLIFVVLSAYCDMVLRLNMKMKAFVSIVLIEYPILRPIVFFAFGGLALPAEQFVRNYTGVCARNPAFNVRKFFGSTTLLTVLLMVGVPFIAPAFLPVYFLFGTKAFKASWAVANLAYIMASQAAISGYLAPAPVAEGLLAGGFNDESDCVLLTIIAGIAIIFQQLCISALLWPASTLGFAWTVLASIMWR</sequence>
<feature type="transmembrane region" description="Helical" evidence="2">
    <location>
        <begin position="128"/>
        <end position="149"/>
    </location>
</feature>
<dbReference type="Pfam" id="PF13639">
    <property type="entry name" value="zf-RING_2"/>
    <property type="match status" value="1"/>
</dbReference>
<evidence type="ECO:0000256" key="2">
    <source>
        <dbReference type="SAM" id="Phobius"/>
    </source>
</evidence>
<feature type="transmembrane region" description="Helical" evidence="2">
    <location>
        <begin position="209"/>
        <end position="231"/>
    </location>
</feature>
<dbReference type="Proteomes" id="UP001140562">
    <property type="component" value="Unassembled WGS sequence"/>
</dbReference>
<dbReference type="AlphaFoldDB" id="A0A9W8X1P5"/>
<name>A0A9W8X1P5_9PLEO</name>
<dbReference type="SUPFAM" id="SSF57850">
    <property type="entry name" value="RING/U-box"/>
    <property type="match status" value="1"/>
</dbReference>
<feature type="transmembrane region" description="Helical" evidence="2">
    <location>
        <begin position="179"/>
        <end position="202"/>
    </location>
</feature>
<accession>A0A9W8X1P5</accession>
<dbReference type="InterPro" id="IPR013083">
    <property type="entry name" value="Znf_RING/FYVE/PHD"/>
</dbReference>
<dbReference type="PROSITE" id="PS50089">
    <property type="entry name" value="ZF_RING_2"/>
    <property type="match status" value="1"/>
</dbReference>
<protein>
    <recommendedName>
        <fullName evidence="3">RING-type domain-containing protein</fullName>
    </recommendedName>
</protein>
<keyword evidence="2" id="KW-0472">Membrane</keyword>
<comment type="caution">
    <text evidence="4">The sequence shown here is derived from an EMBL/GenBank/DDBJ whole genome shotgun (WGS) entry which is preliminary data.</text>
</comment>
<reference evidence="4" key="1">
    <citation type="submission" date="2022-10" db="EMBL/GenBank/DDBJ databases">
        <title>Tapping the CABI collections for fungal endophytes: first genome assemblies for Collariella, Neodidymelliopsis, Ascochyta clinopodiicola, Didymella pomorum, Didymosphaeria variabile, Neocosmospora piperis and Neocucurbitaria cava.</title>
        <authorList>
            <person name="Hill R."/>
        </authorList>
    </citation>
    <scope>NUCLEOTIDE SEQUENCE</scope>
    <source>
        <strain evidence="4">IMI 360193</strain>
    </source>
</reference>
<evidence type="ECO:0000259" key="3">
    <source>
        <dbReference type="PROSITE" id="PS50089"/>
    </source>
</evidence>
<dbReference type="EMBL" id="JAPEUV010000027">
    <property type="protein sequence ID" value="KAJ4338782.1"/>
    <property type="molecule type" value="Genomic_DNA"/>
</dbReference>
<evidence type="ECO:0000313" key="5">
    <source>
        <dbReference type="Proteomes" id="UP001140562"/>
    </source>
</evidence>
<feature type="domain" description="RING-type" evidence="3">
    <location>
        <begin position="42"/>
        <end position="86"/>
    </location>
</feature>
<organism evidence="4 5">
    <name type="scientific">Didymella glomerata</name>
    <dbReference type="NCBI Taxonomy" id="749621"/>
    <lineage>
        <taxon>Eukaryota</taxon>
        <taxon>Fungi</taxon>
        <taxon>Dikarya</taxon>
        <taxon>Ascomycota</taxon>
        <taxon>Pezizomycotina</taxon>
        <taxon>Dothideomycetes</taxon>
        <taxon>Pleosporomycetidae</taxon>
        <taxon>Pleosporales</taxon>
        <taxon>Pleosporineae</taxon>
        <taxon>Didymellaceae</taxon>
        <taxon>Didymella</taxon>
    </lineage>
</organism>
<dbReference type="Gene3D" id="3.30.40.10">
    <property type="entry name" value="Zinc/RING finger domain, C3HC4 (zinc finger)"/>
    <property type="match status" value="1"/>
</dbReference>
<feature type="transmembrane region" description="Helical" evidence="2">
    <location>
        <begin position="99"/>
        <end position="116"/>
    </location>
</feature>
<keyword evidence="2" id="KW-0812">Transmembrane</keyword>
<dbReference type="OrthoDB" id="3691193at2759"/>
<proteinExistence type="predicted"/>
<evidence type="ECO:0000313" key="4">
    <source>
        <dbReference type="EMBL" id="KAJ4338782.1"/>
    </source>
</evidence>
<dbReference type="GO" id="GO:0008270">
    <property type="term" value="F:zinc ion binding"/>
    <property type="evidence" value="ECO:0007669"/>
    <property type="project" value="UniProtKB-KW"/>
</dbReference>
<keyword evidence="1" id="KW-0479">Metal-binding</keyword>
<keyword evidence="1" id="KW-0863">Zinc-finger</keyword>
<keyword evidence="5" id="KW-1185">Reference proteome</keyword>
<keyword evidence="1" id="KW-0862">Zinc</keyword>